<organism evidence="8 9">
    <name type="scientific">Cymbomonas tetramitiformis</name>
    <dbReference type="NCBI Taxonomy" id="36881"/>
    <lineage>
        <taxon>Eukaryota</taxon>
        <taxon>Viridiplantae</taxon>
        <taxon>Chlorophyta</taxon>
        <taxon>Pyramimonadophyceae</taxon>
        <taxon>Pyramimonadales</taxon>
        <taxon>Pyramimonadaceae</taxon>
        <taxon>Cymbomonas</taxon>
    </lineage>
</organism>
<dbReference type="GO" id="GO:0033619">
    <property type="term" value="P:membrane protein proteolysis"/>
    <property type="evidence" value="ECO:0007669"/>
    <property type="project" value="TreeGrafter"/>
</dbReference>
<dbReference type="EMBL" id="LGRX02033264">
    <property type="protein sequence ID" value="KAK3242000.1"/>
    <property type="molecule type" value="Genomic_DNA"/>
</dbReference>
<gene>
    <name evidence="8" type="ORF">CYMTET_48281</name>
</gene>
<evidence type="ECO:0000313" key="8">
    <source>
        <dbReference type="EMBL" id="KAK3242000.1"/>
    </source>
</evidence>
<keyword evidence="9" id="KW-1185">Reference proteome</keyword>
<evidence type="ECO:0000313" key="9">
    <source>
        <dbReference type="Proteomes" id="UP001190700"/>
    </source>
</evidence>
<evidence type="ECO:0000256" key="5">
    <source>
        <dbReference type="ARBA" id="ARBA00022989"/>
    </source>
</evidence>
<comment type="similarity">
    <text evidence="2">Belongs to the peptidase A22B family.</text>
</comment>
<dbReference type="GO" id="GO:0098553">
    <property type="term" value="C:lumenal side of endoplasmic reticulum membrane"/>
    <property type="evidence" value="ECO:0007669"/>
    <property type="project" value="TreeGrafter"/>
</dbReference>
<sequence>MQMWALVSVSPKVSIHSGANATRARLRPHERHPLAALTSLRGLRGVRVPLVSHPTRVFTGNFRVASFSGGALPIQLRHKRTSLRANTDSDNSTAPLANADEEAEFSAQTVNIWDLPASYKWEKSSDMGRSYAFLFATLAVGRLSGFQDMQFAYIVYFTALAGTTIYIGSHRSLCMPERKNISLKQGLLAPLLASGALLSVYLVLKYLPEWDLAQFLRAYSWLLGCFAIGGNLQLPLNYVLQATRQLRFTVPVPAGLAQDDQGNSVSQVSLKISDLVAIVVGVGLSTYNWANGSTDFTLNNLIATLILIDTLQIIGLNSYKTSVVLLGGLLLYDAFWVFGSSSMFGDNVMMTVATSDSFDGPFRLLFPRWEDVLDPPVPGSFPYALLGLGDIAVPGLLAGLMLRYDGMKETDQKEVAMASMAAFKKVFDEGTEDELDSGKTAIDAADAADAAYDALVVKLAKDDDIALRKFTKGYVPEEIAVRTYFNKTLAAYIGGLAIAFAANYITGAGQPALVYIVPCTLGATVALGIRQGELGRLWRFVDNSKQGSVSSSSR</sequence>
<dbReference type="PANTHER" id="PTHR12174:SF73">
    <property type="entry name" value="SIGNAL PEPTIDE PEPTIDASE DOMAIN CONTAINING PROTEIN"/>
    <property type="match status" value="1"/>
</dbReference>
<proteinExistence type="inferred from homology"/>
<reference evidence="8 9" key="1">
    <citation type="journal article" date="2015" name="Genome Biol. Evol.">
        <title>Comparative Genomics of a Bacterivorous Green Alga Reveals Evolutionary Causalities and Consequences of Phago-Mixotrophic Mode of Nutrition.</title>
        <authorList>
            <person name="Burns J.A."/>
            <person name="Paasch A."/>
            <person name="Narechania A."/>
            <person name="Kim E."/>
        </authorList>
    </citation>
    <scope>NUCLEOTIDE SEQUENCE [LARGE SCALE GENOMIC DNA]</scope>
    <source>
        <strain evidence="8 9">PLY_AMNH</strain>
    </source>
</reference>
<dbReference type="GO" id="GO:0006465">
    <property type="term" value="P:signal peptide processing"/>
    <property type="evidence" value="ECO:0007669"/>
    <property type="project" value="TreeGrafter"/>
</dbReference>
<name>A0AAE0BUE5_9CHLO</name>
<accession>A0AAE0BUE5</accession>
<evidence type="ECO:0000256" key="1">
    <source>
        <dbReference type="ARBA" id="ARBA00004127"/>
    </source>
</evidence>
<dbReference type="GO" id="GO:0098554">
    <property type="term" value="C:cytoplasmic side of endoplasmic reticulum membrane"/>
    <property type="evidence" value="ECO:0007669"/>
    <property type="project" value="TreeGrafter"/>
</dbReference>
<feature type="transmembrane region" description="Helical" evidence="7">
    <location>
        <begin position="151"/>
        <end position="167"/>
    </location>
</feature>
<dbReference type="Pfam" id="PF04258">
    <property type="entry name" value="Peptidase_A22B"/>
    <property type="match status" value="1"/>
</dbReference>
<evidence type="ECO:0000256" key="2">
    <source>
        <dbReference type="ARBA" id="ARBA00006859"/>
    </source>
</evidence>
<feature type="transmembrane region" description="Helical" evidence="7">
    <location>
        <begin position="219"/>
        <end position="240"/>
    </location>
</feature>
<feature type="transmembrane region" description="Helical" evidence="7">
    <location>
        <begin position="187"/>
        <end position="207"/>
    </location>
</feature>
<dbReference type="PANTHER" id="PTHR12174">
    <property type="entry name" value="SIGNAL PEPTIDE PEPTIDASE"/>
    <property type="match status" value="1"/>
</dbReference>
<keyword evidence="4" id="KW-0378">Hydrolase</keyword>
<dbReference type="GO" id="GO:0042500">
    <property type="term" value="F:aspartic endopeptidase activity, intramembrane cleaving"/>
    <property type="evidence" value="ECO:0007669"/>
    <property type="project" value="InterPro"/>
</dbReference>
<feature type="transmembrane region" description="Helical" evidence="7">
    <location>
        <begin position="512"/>
        <end position="529"/>
    </location>
</feature>
<dbReference type="SMART" id="SM00730">
    <property type="entry name" value="PSN"/>
    <property type="match status" value="1"/>
</dbReference>
<evidence type="ECO:0000256" key="4">
    <source>
        <dbReference type="ARBA" id="ARBA00022801"/>
    </source>
</evidence>
<evidence type="ECO:0000256" key="6">
    <source>
        <dbReference type="ARBA" id="ARBA00023136"/>
    </source>
</evidence>
<feature type="transmembrane region" description="Helical" evidence="7">
    <location>
        <begin position="489"/>
        <end position="506"/>
    </location>
</feature>
<feature type="transmembrane region" description="Helical" evidence="7">
    <location>
        <begin position="323"/>
        <end position="344"/>
    </location>
</feature>
<keyword evidence="3 7" id="KW-0812">Transmembrane</keyword>
<comment type="caution">
    <text evidence="8">The sequence shown here is derived from an EMBL/GenBank/DDBJ whole genome shotgun (WGS) entry which is preliminary data.</text>
</comment>
<comment type="subcellular location">
    <subcellularLocation>
        <location evidence="1">Endomembrane system</location>
        <topology evidence="1">Multi-pass membrane protein</topology>
    </subcellularLocation>
</comment>
<keyword evidence="6 7" id="KW-0472">Membrane</keyword>
<dbReference type="InterPro" id="IPR007369">
    <property type="entry name" value="Peptidase_A22B_SPP"/>
</dbReference>
<protein>
    <submittedName>
        <fullName evidence="8">Uncharacterized protein</fullName>
    </submittedName>
</protein>
<dbReference type="AlphaFoldDB" id="A0AAE0BUE5"/>
<dbReference type="InterPro" id="IPR006639">
    <property type="entry name" value="Preselin/SPP"/>
</dbReference>
<feature type="transmembrane region" description="Helical" evidence="7">
    <location>
        <begin position="381"/>
        <end position="402"/>
    </location>
</feature>
<keyword evidence="5 7" id="KW-1133">Transmembrane helix</keyword>
<dbReference type="Proteomes" id="UP001190700">
    <property type="component" value="Unassembled WGS sequence"/>
</dbReference>
<evidence type="ECO:0000256" key="7">
    <source>
        <dbReference type="SAM" id="Phobius"/>
    </source>
</evidence>
<evidence type="ECO:0000256" key="3">
    <source>
        <dbReference type="ARBA" id="ARBA00022692"/>
    </source>
</evidence>